<gene>
    <name evidence="1" type="ORF">RCL2_003075000</name>
</gene>
<proteinExistence type="predicted"/>
<evidence type="ECO:0000313" key="1">
    <source>
        <dbReference type="EMBL" id="GET04447.1"/>
    </source>
</evidence>
<sequence>MNDIKSDSHIIHIWMGDTNRHFDHSSDIYPSTSDKKEDIPLYDTLRIDTRIDHIWIQRHITPSLRSARHYEGHTLTDSDHDIVTINIYLPDIFPIAYKNTQPITSHNPNFRDLLIKTEDITSDHWTKFEAHISDSAHTFGPLINTLNSILDPLDSPNHSQRAMKTIDKCWADIKEILISAAAHTLPLRKRNKLHPKLKPKDRSPDMKNWINIL</sequence>
<comment type="caution">
    <text evidence="1">The sequence shown here is derived from an EMBL/GenBank/DDBJ whole genome shotgun (WGS) entry which is preliminary data.</text>
</comment>
<evidence type="ECO:0000313" key="2">
    <source>
        <dbReference type="Proteomes" id="UP000615446"/>
    </source>
</evidence>
<name>A0A8H3MIE7_9GLOM</name>
<evidence type="ECO:0008006" key="3">
    <source>
        <dbReference type="Google" id="ProtNLM"/>
    </source>
</evidence>
<dbReference type="AlphaFoldDB" id="A0A8H3MIE7"/>
<protein>
    <recommendedName>
        <fullName evidence="3">Endonuclease/exonuclease/phosphatase domain-containing protein</fullName>
    </recommendedName>
</protein>
<dbReference type="EMBL" id="BLAL01000356">
    <property type="protein sequence ID" value="GET04447.1"/>
    <property type="molecule type" value="Genomic_DNA"/>
</dbReference>
<dbReference type="SUPFAM" id="SSF56219">
    <property type="entry name" value="DNase I-like"/>
    <property type="match status" value="1"/>
</dbReference>
<accession>A0A8H3MIE7</accession>
<reference evidence="1" key="1">
    <citation type="submission" date="2019-10" db="EMBL/GenBank/DDBJ databases">
        <title>Conservation and host-specific expression of non-tandemly repeated heterogenous ribosome RNA gene in arbuscular mycorrhizal fungi.</title>
        <authorList>
            <person name="Maeda T."/>
            <person name="Kobayashi Y."/>
            <person name="Nakagawa T."/>
            <person name="Ezawa T."/>
            <person name="Yamaguchi K."/>
            <person name="Bino T."/>
            <person name="Nishimoto Y."/>
            <person name="Shigenobu S."/>
            <person name="Kawaguchi M."/>
        </authorList>
    </citation>
    <scope>NUCLEOTIDE SEQUENCE</scope>
    <source>
        <strain evidence="1">HR1</strain>
    </source>
</reference>
<organism evidence="1 2">
    <name type="scientific">Rhizophagus clarus</name>
    <dbReference type="NCBI Taxonomy" id="94130"/>
    <lineage>
        <taxon>Eukaryota</taxon>
        <taxon>Fungi</taxon>
        <taxon>Fungi incertae sedis</taxon>
        <taxon>Mucoromycota</taxon>
        <taxon>Glomeromycotina</taxon>
        <taxon>Glomeromycetes</taxon>
        <taxon>Glomerales</taxon>
        <taxon>Glomeraceae</taxon>
        <taxon>Rhizophagus</taxon>
    </lineage>
</organism>
<dbReference type="Proteomes" id="UP000615446">
    <property type="component" value="Unassembled WGS sequence"/>
</dbReference>
<dbReference type="InterPro" id="IPR036691">
    <property type="entry name" value="Endo/exonu/phosph_ase_sf"/>
</dbReference>